<keyword evidence="3" id="KW-0479">Metal-binding</keyword>
<keyword evidence="7" id="KW-1015">Disulfide bond</keyword>
<comment type="similarity">
    <text evidence="1">Belongs to the tannase family.</text>
</comment>
<accession>A0ABX2EPX3</accession>
<evidence type="ECO:0000256" key="1">
    <source>
        <dbReference type="ARBA" id="ARBA00006249"/>
    </source>
</evidence>
<dbReference type="GO" id="GO:0016787">
    <property type="term" value="F:hydrolase activity"/>
    <property type="evidence" value="ECO:0007669"/>
    <property type="project" value="UniProtKB-KW"/>
</dbReference>
<dbReference type="PANTHER" id="PTHR33938">
    <property type="entry name" value="FERULOYL ESTERASE B-RELATED"/>
    <property type="match status" value="1"/>
</dbReference>
<keyword evidence="5 8" id="KW-0378">Hydrolase</keyword>
<keyword evidence="6" id="KW-0106">Calcium</keyword>
<keyword evidence="4" id="KW-0732">Signal</keyword>
<reference evidence="8 9" key="1">
    <citation type="submission" date="2020-05" db="EMBL/GenBank/DDBJ databases">
        <title>Aquincola sp. isolate from soil.</title>
        <authorList>
            <person name="Han J."/>
            <person name="Kim D.-U."/>
        </authorList>
    </citation>
    <scope>NUCLEOTIDE SEQUENCE [LARGE SCALE GENOMIC DNA]</scope>
    <source>
        <strain evidence="8 9">S2</strain>
    </source>
</reference>
<evidence type="ECO:0000313" key="9">
    <source>
        <dbReference type="Proteomes" id="UP000737171"/>
    </source>
</evidence>
<dbReference type="EMBL" id="JABRWJ010000009">
    <property type="protein sequence ID" value="NRF70619.1"/>
    <property type="molecule type" value="Genomic_DNA"/>
</dbReference>
<evidence type="ECO:0000256" key="5">
    <source>
        <dbReference type="ARBA" id="ARBA00022801"/>
    </source>
</evidence>
<keyword evidence="9" id="KW-1185">Reference proteome</keyword>
<dbReference type="InterPro" id="IPR029058">
    <property type="entry name" value="AB_hydrolase_fold"/>
</dbReference>
<name>A0ABX2EPX3_9BURK</name>
<protein>
    <submittedName>
        <fullName evidence="8">Tannase/feruloyl esterase family alpha/beta hydrolase</fullName>
    </submittedName>
</protein>
<dbReference type="SUPFAM" id="SSF53474">
    <property type="entry name" value="alpha/beta-Hydrolases"/>
    <property type="match status" value="1"/>
</dbReference>
<evidence type="ECO:0000256" key="6">
    <source>
        <dbReference type="ARBA" id="ARBA00022837"/>
    </source>
</evidence>
<sequence>MPMSFVSPTAPSHATLPRWRRGLAAALGLVPLLLPLLFGAGEALASRGNPGGFSLAAQSSVPYTATPLRAALDCAAMNTTFANGIPLSAQLIAATAKAPEHCRIRGTLAAEVGFELNLPTQWNGRLWMYGNGGFAGEDNDAPKEAESRETGLSKGFATARTDTGHLSAKEPLATFAYYRPDKLIDHAYRAVHETVVLAKQVIATYYARSASYAYWDGCSTGGRQGMMSAYRYPQDFDGILAGAPTLRWSDVMMKGLSNQRALDSAPTLTQAKLANVFKRVLAKCDAKDGVTDGLISHPPACDFDPAQDLPRCTGATGDDCYSEAEINALARLRAGPRIKGREYFPQHWGVEHPTTSVPWLFLPGSANGLTVFGQSYMKYWAFPNQDPAYDWTKFDFDTDPDRMAHINSLLNPQPDLAAFRDRKGKILTYWGWADAALNVVMGTDYHDAVSARLGAAETQSFYRMFLVPGLAHCGGGYGPNQIDGMTPLIEWVEGGKAPERLRARLLDANGATTYDRAYCAYPKRTAYAGGDPEKAESWRCEEPPAAAAPDTAAAGGCSTGNGSDASLPLLLMGAWFARRRRLGATVQRG</sequence>
<evidence type="ECO:0000256" key="3">
    <source>
        <dbReference type="ARBA" id="ARBA00022723"/>
    </source>
</evidence>
<proteinExistence type="inferred from homology"/>
<evidence type="ECO:0000256" key="7">
    <source>
        <dbReference type="ARBA" id="ARBA00023157"/>
    </source>
</evidence>
<dbReference type="Proteomes" id="UP000737171">
    <property type="component" value="Unassembled WGS sequence"/>
</dbReference>
<dbReference type="InterPro" id="IPR011118">
    <property type="entry name" value="Tannase/feruloyl_esterase"/>
</dbReference>
<evidence type="ECO:0000313" key="8">
    <source>
        <dbReference type="EMBL" id="NRF70619.1"/>
    </source>
</evidence>
<dbReference type="RefSeq" id="WP_173130131.1">
    <property type="nucleotide sequence ID" value="NZ_JABRWJ010000009.1"/>
</dbReference>
<evidence type="ECO:0000256" key="4">
    <source>
        <dbReference type="ARBA" id="ARBA00022729"/>
    </source>
</evidence>
<keyword evidence="2" id="KW-0719">Serine esterase</keyword>
<dbReference type="PANTHER" id="PTHR33938:SF15">
    <property type="entry name" value="FERULOYL ESTERASE B-RELATED"/>
    <property type="match status" value="1"/>
</dbReference>
<comment type="caution">
    <text evidence="8">The sequence shown here is derived from an EMBL/GenBank/DDBJ whole genome shotgun (WGS) entry which is preliminary data.</text>
</comment>
<evidence type="ECO:0000256" key="2">
    <source>
        <dbReference type="ARBA" id="ARBA00022487"/>
    </source>
</evidence>
<organism evidence="8 9">
    <name type="scientific">Pseudaquabacterium terrae</name>
    <dbReference type="NCBI Taxonomy" id="2732868"/>
    <lineage>
        <taxon>Bacteria</taxon>
        <taxon>Pseudomonadati</taxon>
        <taxon>Pseudomonadota</taxon>
        <taxon>Betaproteobacteria</taxon>
        <taxon>Burkholderiales</taxon>
        <taxon>Sphaerotilaceae</taxon>
        <taxon>Pseudaquabacterium</taxon>
    </lineage>
</organism>
<gene>
    <name evidence="8" type="ORF">HLB44_26805</name>
</gene>
<dbReference type="Pfam" id="PF07519">
    <property type="entry name" value="Tannase"/>
    <property type="match status" value="1"/>
</dbReference>